<dbReference type="Proteomes" id="UP000789595">
    <property type="component" value="Unassembled WGS sequence"/>
</dbReference>
<dbReference type="EMBL" id="CAKKNE010000003">
    <property type="protein sequence ID" value="CAH0372569.1"/>
    <property type="molecule type" value="Genomic_DNA"/>
</dbReference>
<sequence>GSLQVICVGRVGRASFGRGEGGGGVFSASLRGPGALEVVAQLAREHGVVREHRVDGRAVRAERLGERRLDVGRHAEAERAEAVPEREERRQDLLEQVLLGRATQQAAPGLVQRGGRRVVGVVVGPVLRARPLAQAQVRAQDPERVGQAAVHLRQRRVRRVGRGAQDVLGEPRGRLAAPLRRQRGERRRVDGAAALGVAVARGERGVAAVQRHHQPDDVARDAPLVVVDDLLQRVRRRRRDGAVGVGGAAREPVAQLRPELEVVAAHEPRERDDGGPPDGRGRVEQRAGERPRLRVDERRPHGGQVRQGRERRRADGRVSVALERGREARHGRGPRDGL</sequence>
<reference evidence="2" key="1">
    <citation type="submission" date="2021-11" db="EMBL/GenBank/DDBJ databases">
        <authorList>
            <consortium name="Genoscope - CEA"/>
            <person name="William W."/>
        </authorList>
    </citation>
    <scope>NUCLEOTIDE SEQUENCE</scope>
</reference>
<keyword evidence="3" id="KW-1185">Reference proteome</keyword>
<feature type="non-terminal residue" evidence="2">
    <location>
        <position position="338"/>
    </location>
</feature>
<feature type="non-terminal residue" evidence="2">
    <location>
        <position position="1"/>
    </location>
</feature>
<gene>
    <name evidence="2" type="ORF">PECAL_3P25760</name>
</gene>
<organism evidence="2 3">
    <name type="scientific">Pelagomonas calceolata</name>
    <dbReference type="NCBI Taxonomy" id="35677"/>
    <lineage>
        <taxon>Eukaryota</taxon>
        <taxon>Sar</taxon>
        <taxon>Stramenopiles</taxon>
        <taxon>Ochrophyta</taxon>
        <taxon>Pelagophyceae</taxon>
        <taxon>Pelagomonadales</taxon>
        <taxon>Pelagomonadaceae</taxon>
        <taxon>Pelagomonas</taxon>
    </lineage>
</organism>
<feature type="region of interest" description="Disordered" evidence="1">
    <location>
        <begin position="256"/>
        <end position="338"/>
    </location>
</feature>
<feature type="compositionally biased region" description="Basic and acidic residues" evidence="1">
    <location>
        <begin position="258"/>
        <end position="300"/>
    </location>
</feature>
<proteinExistence type="predicted"/>
<comment type="caution">
    <text evidence="2">The sequence shown here is derived from an EMBL/GenBank/DDBJ whole genome shotgun (WGS) entry which is preliminary data.</text>
</comment>
<evidence type="ECO:0000256" key="1">
    <source>
        <dbReference type="SAM" id="MobiDB-lite"/>
    </source>
</evidence>
<dbReference type="AlphaFoldDB" id="A0A8J2ST22"/>
<evidence type="ECO:0000313" key="3">
    <source>
        <dbReference type="Proteomes" id="UP000789595"/>
    </source>
</evidence>
<accession>A0A8J2ST22</accession>
<evidence type="ECO:0000313" key="2">
    <source>
        <dbReference type="EMBL" id="CAH0372569.1"/>
    </source>
</evidence>
<name>A0A8J2ST22_9STRA</name>
<feature type="compositionally biased region" description="Basic and acidic residues" evidence="1">
    <location>
        <begin position="323"/>
        <end position="338"/>
    </location>
</feature>
<protein>
    <submittedName>
        <fullName evidence="2">Uncharacterized protein</fullName>
    </submittedName>
</protein>